<dbReference type="EMBL" id="JAVCWF010000001">
    <property type="protein sequence ID" value="MDQ7938482.1"/>
    <property type="molecule type" value="Genomic_DNA"/>
</dbReference>
<feature type="domain" description="Calcineurin-like phosphoesterase" evidence="1">
    <location>
        <begin position="7"/>
        <end position="278"/>
    </location>
</feature>
<dbReference type="Pfam" id="PF00149">
    <property type="entry name" value="Metallophos"/>
    <property type="match status" value="1"/>
</dbReference>
<comment type="caution">
    <text evidence="2">The sequence shown here is derived from an EMBL/GenBank/DDBJ whole genome shotgun (WGS) entry which is preliminary data.</text>
</comment>
<accession>A0ABU1ADH5</accession>
<dbReference type="SUPFAM" id="SSF56300">
    <property type="entry name" value="Metallo-dependent phosphatases"/>
    <property type="match status" value="1"/>
</dbReference>
<keyword evidence="3" id="KW-1185">Reference proteome</keyword>
<sequence>MCDSKPNIYILSDLHFDSKKIPYYVMKKLGTIRDQEELKSYEYKIRTNPKYQYSPEQIKNNVMSVVNVLSENKEKNIFVLAGDFFNDLNATLDFFGLLEKMKIMSFVVLGNHDYWSCSDTKLTYEQSIALATKDTESYRYCHLLVTGRKYQVGGLTFIGDSGFSNLEYYDSEGPHTVTTDQLAQITQDTEQILDFDSQSVRKLHDSWVDFARRTIDATPDDEALFVITHWPMNEDAREPKDTWWETNANLPLKDSISDSVYRINNEKYWLISGHTHRPKHEHNSIAEQAGYKDEKWFENLRLNQFGALVPTQKMYGLIDIRNSLAKFKDFSVLSPEDLDYTDMVTSIKRQGYKRAGNPGNKQVLAAYLKNNQAYIRRVQREAAKIKNVYSGNAGYSDIKGPQMYIAKKAINEGIAVLKNGYNKNPFEFFTSLIVTGYAYNLESKKLVKMRKVSTYDIIRQAMVYLTIMSIPEIDVKHIETIKSLRGSHAAIEIGNLKIKIPVINKRHLSVESFFDMAYDFNRQFFGDEAATQKQLLLKSELAPVVKSKPTPKPKKARIANPRKYRTIKPNVLMNFKAITGRLPHDTPVDELPNIYRSSTGHGYLVDKVIKKKRYRKQFLVLNDAIDYLNRLNGYDN</sequence>
<organism evidence="2 3">
    <name type="scientific">Lactiplantibacillus brownii</name>
    <dbReference type="NCBI Taxonomy" id="3069269"/>
    <lineage>
        <taxon>Bacteria</taxon>
        <taxon>Bacillati</taxon>
        <taxon>Bacillota</taxon>
        <taxon>Bacilli</taxon>
        <taxon>Lactobacillales</taxon>
        <taxon>Lactobacillaceae</taxon>
        <taxon>Lactiplantibacillus</taxon>
    </lineage>
</organism>
<reference evidence="2 3" key="1">
    <citation type="journal article" date="2023" name="Int. J. Syst. Evol. Microbiol.">
        <title>Lactiplantibacillus brownii sp. nov., a novel psychrotolerant species isolated from sauerkraut.</title>
        <authorList>
            <person name="Heng Y.C."/>
            <person name="Silvaraju S."/>
            <person name="Lee J.K.Y."/>
            <person name="Kittelmann S."/>
        </authorList>
    </citation>
    <scope>NUCLEOTIDE SEQUENCE [LARGE SCALE GENOMIC DNA]</scope>
    <source>
        <strain evidence="2 3">WILCCON 0030</strain>
    </source>
</reference>
<evidence type="ECO:0000259" key="1">
    <source>
        <dbReference type="Pfam" id="PF00149"/>
    </source>
</evidence>
<dbReference type="RefSeq" id="WP_308704160.1">
    <property type="nucleotide sequence ID" value="NZ_AP027463.1"/>
</dbReference>
<gene>
    <name evidence="2" type="ORF">RA086_12770</name>
</gene>
<dbReference type="InterPro" id="IPR004843">
    <property type="entry name" value="Calcineurin-like_PHP"/>
</dbReference>
<dbReference type="Gene3D" id="3.60.21.10">
    <property type="match status" value="1"/>
</dbReference>
<proteinExistence type="predicted"/>
<dbReference type="Proteomes" id="UP001227831">
    <property type="component" value="Unassembled WGS sequence"/>
</dbReference>
<protein>
    <submittedName>
        <fullName evidence="2">Metallophosphoesterase</fullName>
    </submittedName>
</protein>
<evidence type="ECO:0000313" key="3">
    <source>
        <dbReference type="Proteomes" id="UP001227831"/>
    </source>
</evidence>
<evidence type="ECO:0000313" key="2">
    <source>
        <dbReference type="EMBL" id="MDQ7938482.1"/>
    </source>
</evidence>
<dbReference type="InterPro" id="IPR029052">
    <property type="entry name" value="Metallo-depent_PP-like"/>
</dbReference>
<name>A0ABU1ADH5_9LACO</name>